<dbReference type="Pfam" id="PF01966">
    <property type="entry name" value="HD"/>
    <property type="match status" value="1"/>
</dbReference>
<dbReference type="PANTHER" id="PTHR35569:SF1">
    <property type="entry name" value="CYANAMIDE HYDRATASE DDI2-RELATED"/>
    <property type="match status" value="1"/>
</dbReference>
<dbReference type="RefSeq" id="WP_064896122.1">
    <property type="nucleotide sequence ID" value="NZ_JBEUKP010000007.1"/>
</dbReference>
<comment type="caution">
    <text evidence="2">The sequence shown here is derived from an EMBL/GenBank/DDBJ whole genome shotgun (WGS) entry which is preliminary data.</text>
</comment>
<protein>
    <submittedName>
        <fullName evidence="2">Diguanylate cyclase</fullName>
    </submittedName>
</protein>
<dbReference type="Proteomes" id="UP000093779">
    <property type="component" value="Unassembled WGS sequence"/>
</dbReference>
<organism evidence="2 3">
    <name type="scientific">Mycolicibacterium conceptionense</name>
    <dbReference type="NCBI Taxonomy" id="451644"/>
    <lineage>
        <taxon>Bacteria</taxon>
        <taxon>Bacillati</taxon>
        <taxon>Actinomycetota</taxon>
        <taxon>Actinomycetes</taxon>
        <taxon>Mycobacteriales</taxon>
        <taxon>Mycobacteriaceae</taxon>
        <taxon>Mycolicibacterium</taxon>
    </lineage>
</organism>
<name>A0A1A0P674_9MYCO</name>
<evidence type="ECO:0000313" key="3">
    <source>
        <dbReference type="Proteomes" id="UP000093779"/>
    </source>
</evidence>
<evidence type="ECO:0000259" key="1">
    <source>
        <dbReference type="Pfam" id="PF01966"/>
    </source>
</evidence>
<reference evidence="2 3" key="1">
    <citation type="submission" date="2016-06" db="EMBL/GenBank/DDBJ databases">
        <authorList>
            <person name="Kjaerup R.B."/>
            <person name="Dalgaard T.S."/>
            <person name="Juul-Madsen H.R."/>
        </authorList>
    </citation>
    <scope>NUCLEOTIDE SEQUENCE [LARGE SCALE GENOMIC DNA]</scope>
    <source>
        <strain evidence="2 3">ACS1953</strain>
    </source>
</reference>
<dbReference type="EMBL" id="LZHX01000044">
    <property type="protein sequence ID" value="OBF22252.1"/>
    <property type="molecule type" value="Genomic_DNA"/>
</dbReference>
<feature type="domain" description="HD" evidence="1">
    <location>
        <begin position="32"/>
        <end position="117"/>
    </location>
</feature>
<dbReference type="AlphaFoldDB" id="A0A1A0P674"/>
<dbReference type="InterPro" id="IPR006674">
    <property type="entry name" value="HD_domain"/>
</dbReference>
<gene>
    <name evidence="2" type="ORF">A5726_12445</name>
</gene>
<dbReference type="PANTHER" id="PTHR35569">
    <property type="entry name" value="CYANAMIDE HYDRATASE DDI2-RELATED"/>
    <property type="match status" value="1"/>
</dbReference>
<evidence type="ECO:0000313" key="2">
    <source>
        <dbReference type="EMBL" id="OBF22252.1"/>
    </source>
</evidence>
<dbReference type="Gene3D" id="1.10.3210.10">
    <property type="entry name" value="Hypothetical protein af1432"/>
    <property type="match status" value="1"/>
</dbReference>
<proteinExistence type="predicted"/>
<dbReference type="SUPFAM" id="SSF109604">
    <property type="entry name" value="HD-domain/PDEase-like"/>
    <property type="match status" value="1"/>
</dbReference>
<sequence length="212" mass="23506">MSDTIAGIRIPDSGVARAATDLVLAEDTDLLYHHSRRVFLWGSLKADALGLNPDPELSYVAAMFHDLGLTERYRRSDQRFELDGADIAKSFLIDHGYSIDEAQTAWLAIALHTTPGIAVRLAPEVALVTLGVEGDVLGLDLNLITDTAKTEVTTAHPRRDFKQRIQKAFYDGMKDRPDTTFGTMNDDVLAKFDPHFQREDFTAIIDGSAWSE</sequence>
<accession>A0A1A0P674</accession>